<dbReference type="PANTHER" id="PTHR23084">
    <property type="entry name" value="PHOSPHATIDYLINOSITOL-4-PHOSPHATE 5-KINASE RELATED"/>
    <property type="match status" value="1"/>
</dbReference>
<keyword evidence="3" id="KW-1185">Reference proteome</keyword>
<dbReference type="EMBL" id="CAJOBC010007831">
    <property type="protein sequence ID" value="CAF3944594.1"/>
    <property type="molecule type" value="Genomic_DNA"/>
</dbReference>
<dbReference type="Gene3D" id="2.20.110.10">
    <property type="entry name" value="Histone H3 K4-specific methyltransferase SET7/9 N-terminal domain"/>
    <property type="match status" value="1"/>
</dbReference>
<dbReference type="SUPFAM" id="SSF52540">
    <property type="entry name" value="P-loop containing nucleoside triphosphate hydrolases"/>
    <property type="match status" value="1"/>
</dbReference>
<dbReference type="Proteomes" id="UP000663829">
    <property type="component" value="Unassembled WGS sequence"/>
</dbReference>
<dbReference type="Proteomes" id="UP000681722">
    <property type="component" value="Unassembled WGS sequence"/>
</dbReference>
<dbReference type="SUPFAM" id="SSF82185">
    <property type="entry name" value="Histone H3 K4-specific methyltransferase SET7/9 N-terminal domain"/>
    <property type="match status" value="1"/>
</dbReference>
<proteinExistence type="predicted"/>
<dbReference type="Gene3D" id="3.40.50.300">
    <property type="entry name" value="P-loop containing nucleotide triphosphate hydrolases"/>
    <property type="match status" value="1"/>
</dbReference>
<reference evidence="1" key="1">
    <citation type="submission" date="2021-02" db="EMBL/GenBank/DDBJ databases">
        <authorList>
            <person name="Nowell W R."/>
        </authorList>
    </citation>
    <scope>NUCLEOTIDE SEQUENCE</scope>
</reference>
<dbReference type="EMBL" id="CAJNOQ010007829">
    <property type="protein sequence ID" value="CAF1180252.1"/>
    <property type="molecule type" value="Genomic_DNA"/>
</dbReference>
<dbReference type="OrthoDB" id="7614088at2759"/>
<dbReference type="InterPro" id="IPR027417">
    <property type="entry name" value="P-loop_NTPase"/>
</dbReference>
<evidence type="ECO:0000313" key="1">
    <source>
        <dbReference type="EMBL" id="CAF1180252.1"/>
    </source>
</evidence>
<gene>
    <name evidence="1" type="ORF">GPM918_LOCUS22663</name>
    <name evidence="2" type="ORF">SRO942_LOCUS22664</name>
</gene>
<evidence type="ECO:0000313" key="3">
    <source>
        <dbReference type="Proteomes" id="UP000663829"/>
    </source>
</evidence>
<dbReference type="AlphaFoldDB" id="A0A814V3T7"/>
<sequence length="1080" mass="126108">MRSVQLCRRDNDEYISDDELNDIVNRLSLPELSTVKREEDKIYQNLMPIDNGIYDGTVNEELLREGQGIYRSDNSEEFYSGSWKNNKPHGYGYSFKSQGRSIYHGEFENGELKEGYGKVGLEHKYEYEGKIVKGKFHDLGSLSIKIEGLIEIDSPGVEKDTLKLVAEWEKGKTRCIYVNGIEKYYQYQYKVFSDSLDSIISLDNENRQKQRQYFRSLIDLSEKRLLNITLLKEIAKHPMLPGQLKLSADLLSRIDNSYTKLETYTKIQIKKSYNDCVKDFCRTGLKIYASQLAWSEDNDKFHCISSKEVFAESLNNLRNQTEISDLKKVLFLNPLVIDSIRKMIRFANDRLIHISSQYQSEFIQHHTTRSDDENNDKYHFYTDCYSNLLELPFISQSEVGAEQNLSFKLKEDVLVAENNIGKEITSIVFDAMMFSLDNLKPWKEFQVEKWSSYFNESINRDISIKNLGDKLLIKIFYDAKNKLRSFLKMNRNIEDTNEFFSHLESIVNYYQSSLSKDENLNYQSKMKEIKKILDYFLQISKNRNSQHTDIINLQLESIKAFIEGKESVTNIIDRFLNYNMEFYKLSENFNRRFPPNISPFSKNASDILSSIKMIFPMILKEEDMTDPFEEPERFNVSNKIEKKLYAMQKINNFLTNLESLDFTWFVEFEEITNFNFNLFEQVGGKNFFKVLNIDEAKAYIKVPYHHYVLDAIKQLLDIIQNVSLIHPVSSTDMIEIRAELIMAIGKSFKYFSDQIKYNSLQKFQEDCVIPFQDVTKDIESCKIFCDKLEKIDLYFLYNRKLKEIDLKEALRLFQVKNEALYEIQAIRDGFLKYKKLFNTYFNDVIKKEISIEDITKKTKEIAKTWNFRKEPIPDIIAGLSVILSLSTSDFIEKRNNKYQLKNKYNETYLLQPHCIQILGVLMLLNIDEEGKSIPPNHLAEILTGQGKSWALALLAGFFSLTSYQVTVGCYSNYLSKRDKSDFEKNLAPFNFTNDVNYTTFESMCNKKLSSKKSNKNVGDIIADIVSGKELSPSYSEGNEKQKSILLIDEVDVFFSHEFGTVYRPAVNVTNRNVAEVQKDI</sequence>
<accession>A0A814V3T7</accession>
<name>A0A814V3T7_9BILA</name>
<evidence type="ECO:0000313" key="2">
    <source>
        <dbReference type="EMBL" id="CAF3944594.1"/>
    </source>
</evidence>
<organism evidence="1 3">
    <name type="scientific">Didymodactylos carnosus</name>
    <dbReference type="NCBI Taxonomy" id="1234261"/>
    <lineage>
        <taxon>Eukaryota</taxon>
        <taxon>Metazoa</taxon>
        <taxon>Spiralia</taxon>
        <taxon>Gnathifera</taxon>
        <taxon>Rotifera</taxon>
        <taxon>Eurotatoria</taxon>
        <taxon>Bdelloidea</taxon>
        <taxon>Philodinida</taxon>
        <taxon>Philodinidae</taxon>
        <taxon>Didymodactylos</taxon>
    </lineage>
</organism>
<comment type="caution">
    <text evidence="1">The sequence shown here is derived from an EMBL/GenBank/DDBJ whole genome shotgun (WGS) entry which is preliminary data.</text>
</comment>
<protein>
    <submittedName>
        <fullName evidence="1">Uncharacterized protein</fullName>
    </submittedName>
</protein>
<dbReference type="PANTHER" id="PTHR23084:SF263">
    <property type="entry name" value="MORN REPEAT-CONTAINING PROTEIN 1"/>
    <property type="match status" value="1"/>
</dbReference>